<reference evidence="1" key="1">
    <citation type="submission" date="2014-09" db="EMBL/GenBank/DDBJ databases">
        <authorList>
            <person name="Magalhaes I.L.F."/>
            <person name="Oliveira U."/>
            <person name="Santos F.R."/>
            <person name="Vidigal T.H.D.A."/>
            <person name="Brescovit A.D."/>
            <person name="Santos A.J."/>
        </authorList>
    </citation>
    <scope>NUCLEOTIDE SEQUENCE</scope>
    <source>
        <tissue evidence="1">Shoot tissue taken approximately 20 cm above the soil surface</tissue>
    </source>
</reference>
<name>A0A0A8ZSG4_ARUDO</name>
<dbReference type="EMBL" id="GBRH01256159">
    <property type="protein sequence ID" value="JAD41736.1"/>
    <property type="molecule type" value="Transcribed_RNA"/>
</dbReference>
<dbReference type="AlphaFoldDB" id="A0A0A8ZSG4"/>
<protein>
    <submittedName>
        <fullName evidence="1">Uncharacterized protein</fullName>
    </submittedName>
</protein>
<accession>A0A0A8ZSG4</accession>
<organism evidence="1">
    <name type="scientific">Arundo donax</name>
    <name type="common">Giant reed</name>
    <name type="synonym">Donax arundinaceus</name>
    <dbReference type="NCBI Taxonomy" id="35708"/>
    <lineage>
        <taxon>Eukaryota</taxon>
        <taxon>Viridiplantae</taxon>
        <taxon>Streptophyta</taxon>
        <taxon>Embryophyta</taxon>
        <taxon>Tracheophyta</taxon>
        <taxon>Spermatophyta</taxon>
        <taxon>Magnoliopsida</taxon>
        <taxon>Liliopsida</taxon>
        <taxon>Poales</taxon>
        <taxon>Poaceae</taxon>
        <taxon>PACMAD clade</taxon>
        <taxon>Arundinoideae</taxon>
        <taxon>Arundineae</taxon>
        <taxon>Arundo</taxon>
    </lineage>
</organism>
<proteinExistence type="predicted"/>
<sequence length="32" mass="3650">MHHTRYPSNSQHASYLSSSLCINMKSQVSIEL</sequence>
<reference evidence="1" key="2">
    <citation type="journal article" date="2015" name="Data Brief">
        <title>Shoot transcriptome of the giant reed, Arundo donax.</title>
        <authorList>
            <person name="Barrero R.A."/>
            <person name="Guerrero F.D."/>
            <person name="Moolhuijzen P."/>
            <person name="Goolsby J.A."/>
            <person name="Tidwell J."/>
            <person name="Bellgard S.E."/>
            <person name="Bellgard M.I."/>
        </authorList>
    </citation>
    <scope>NUCLEOTIDE SEQUENCE</scope>
    <source>
        <tissue evidence="1">Shoot tissue taken approximately 20 cm above the soil surface</tissue>
    </source>
</reference>
<evidence type="ECO:0000313" key="1">
    <source>
        <dbReference type="EMBL" id="JAD41736.1"/>
    </source>
</evidence>